<keyword evidence="1" id="KW-0175">Coiled coil</keyword>
<accession>A0A8J6B8I4</accession>
<feature type="non-terminal residue" evidence="3">
    <location>
        <position position="1"/>
    </location>
</feature>
<feature type="region of interest" description="Disordered" evidence="2">
    <location>
        <begin position="96"/>
        <end position="130"/>
    </location>
</feature>
<protein>
    <submittedName>
        <fullName evidence="3">Splicing factor, proline- and glutamine-rich</fullName>
    </submittedName>
</protein>
<feature type="coiled-coil region" evidence="1">
    <location>
        <begin position="39"/>
        <end position="82"/>
    </location>
</feature>
<evidence type="ECO:0000313" key="4">
    <source>
        <dbReference type="Proteomes" id="UP000700334"/>
    </source>
</evidence>
<proteinExistence type="predicted"/>
<feature type="region of interest" description="Disordered" evidence="2">
    <location>
        <begin position="152"/>
        <end position="171"/>
    </location>
</feature>
<evidence type="ECO:0000313" key="3">
    <source>
        <dbReference type="EMBL" id="KAG8520819.1"/>
    </source>
</evidence>
<dbReference type="AlphaFoldDB" id="A0A8J6B8I4"/>
<dbReference type="EMBL" id="JAGFMF010011506">
    <property type="protein sequence ID" value="KAG8520819.1"/>
    <property type="molecule type" value="Genomic_DNA"/>
</dbReference>
<gene>
    <name evidence="3" type="ORF">J0S82_002490</name>
</gene>
<dbReference type="Gene3D" id="6.10.250.1170">
    <property type="match status" value="1"/>
</dbReference>
<evidence type="ECO:0000256" key="1">
    <source>
        <dbReference type="SAM" id="Coils"/>
    </source>
</evidence>
<organism evidence="3 4">
    <name type="scientific">Galemys pyrenaicus</name>
    <name type="common">Iberian desman</name>
    <name type="synonym">Pyrenean desman</name>
    <dbReference type="NCBI Taxonomy" id="202257"/>
    <lineage>
        <taxon>Eukaryota</taxon>
        <taxon>Metazoa</taxon>
        <taxon>Chordata</taxon>
        <taxon>Craniata</taxon>
        <taxon>Vertebrata</taxon>
        <taxon>Euteleostomi</taxon>
        <taxon>Mammalia</taxon>
        <taxon>Eutheria</taxon>
        <taxon>Laurasiatheria</taxon>
        <taxon>Eulipotyphla</taxon>
        <taxon>Talpidae</taxon>
        <taxon>Galemys</taxon>
    </lineage>
</organism>
<reference evidence="3" key="1">
    <citation type="journal article" date="2021" name="Evol. Appl.">
        <title>The genome of the Pyrenean desman and the effects of bottlenecks and inbreeding on the genomic landscape of an endangered species.</title>
        <authorList>
            <person name="Escoda L."/>
            <person name="Castresana J."/>
        </authorList>
    </citation>
    <scope>NUCLEOTIDE SEQUENCE</scope>
    <source>
        <strain evidence="3">IBE-C5619</strain>
    </source>
</reference>
<sequence length="171" mass="18924">PVIVKPLEQLDDEDGLPEKWHSRMQCSKSGKTAKGISWKKNMKGAKDKLENEMEDAYDEHQVNLLHQDLIRSQEELRRIEEMQKCKELQLKREGMTLQKGIRNDSKRHEDGDGGAKNLGDLYGSGDQKFPSLAAAMSGSMMESNICVERFGQGGAKPVGGQGPRGMGPGTP</sequence>
<feature type="non-terminal residue" evidence="3">
    <location>
        <position position="171"/>
    </location>
</feature>
<evidence type="ECO:0000256" key="2">
    <source>
        <dbReference type="SAM" id="MobiDB-lite"/>
    </source>
</evidence>
<keyword evidence="4" id="KW-1185">Reference proteome</keyword>
<feature type="compositionally biased region" description="Basic and acidic residues" evidence="2">
    <location>
        <begin position="101"/>
        <end position="113"/>
    </location>
</feature>
<name>A0A8J6B8I4_GALPY</name>
<dbReference type="OrthoDB" id="10067824at2759"/>
<dbReference type="Proteomes" id="UP000700334">
    <property type="component" value="Unassembled WGS sequence"/>
</dbReference>
<comment type="caution">
    <text evidence="3">The sequence shown here is derived from an EMBL/GenBank/DDBJ whole genome shotgun (WGS) entry which is preliminary data.</text>
</comment>